<reference evidence="1" key="1">
    <citation type="submission" date="2021-03" db="EMBL/GenBank/DDBJ databases">
        <title>Draft genome sequence of rust myrtle Austropuccinia psidii MF-1, a brazilian biotype.</title>
        <authorList>
            <person name="Quecine M.C."/>
            <person name="Pachon D.M.R."/>
            <person name="Bonatelli M.L."/>
            <person name="Correr F.H."/>
            <person name="Franceschini L.M."/>
            <person name="Leite T.F."/>
            <person name="Margarido G.R.A."/>
            <person name="Almeida C.A."/>
            <person name="Ferrarezi J.A."/>
            <person name="Labate C.A."/>
        </authorList>
    </citation>
    <scope>NUCLEOTIDE SEQUENCE</scope>
    <source>
        <strain evidence="1">MF-1</strain>
    </source>
</reference>
<protein>
    <submittedName>
        <fullName evidence="1">Uncharacterized protein</fullName>
    </submittedName>
</protein>
<keyword evidence="2" id="KW-1185">Reference proteome</keyword>
<dbReference type="Proteomes" id="UP000765509">
    <property type="component" value="Unassembled WGS sequence"/>
</dbReference>
<dbReference type="EMBL" id="AVOT02011094">
    <property type="protein sequence ID" value="MBW0491461.1"/>
    <property type="molecule type" value="Genomic_DNA"/>
</dbReference>
<accession>A0A9Q3CUC3</accession>
<sequence>MKLNQIILNTNRQTELWHEMKIKEEMYKIELINLIKCFQHEFRNSTSRDKSKINKIEQLLHTLPGIPIPLNKSKGVRDSNPQVFDVENSQINNEFSTYFHTLEPLKEVPKLKELTHFSGEGEYDPMGFIRGIDMIKEEFELPDRLVTARFNILFTK</sequence>
<evidence type="ECO:0000313" key="2">
    <source>
        <dbReference type="Proteomes" id="UP000765509"/>
    </source>
</evidence>
<dbReference type="AlphaFoldDB" id="A0A9Q3CUC3"/>
<gene>
    <name evidence="1" type="ORF">O181_031176</name>
</gene>
<evidence type="ECO:0000313" key="1">
    <source>
        <dbReference type="EMBL" id="MBW0491461.1"/>
    </source>
</evidence>
<organism evidence="1 2">
    <name type="scientific">Austropuccinia psidii MF-1</name>
    <dbReference type="NCBI Taxonomy" id="1389203"/>
    <lineage>
        <taxon>Eukaryota</taxon>
        <taxon>Fungi</taxon>
        <taxon>Dikarya</taxon>
        <taxon>Basidiomycota</taxon>
        <taxon>Pucciniomycotina</taxon>
        <taxon>Pucciniomycetes</taxon>
        <taxon>Pucciniales</taxon>
        <taxon>Sphaerophragmiaceae</taxon>
        <taxon>Austropuccinia</taxon>
    </lineage>
</organism>
<name>A0A9Q3CUC3_9BASI</name>
<comment type="caution">
    <text evidence="1">The sequence shown here is derived from an EMBL/GenBank/DDBJ whole genome shotgun (WGS) entry which is preliminary data.</text>
</comment>
<proteinExistence type="predicted"/>